<keyword evidence="4" id="KW-1185">Reference proteome</keyword>
<dbReference type="EMBL" id="BAABWU010000028">
    <property type="protein sequence ID" value="GAA6198694.1"/>
    <property type="molecule type" value="Genomic_DNA"/>
</dbReference>
<comment type="caution">
    <text evidence="3">The sequence shown here is derived from an EMBL/GenBank/DDBJ whole genome shotgun (WGS) entry which is preliminary data.</text>
</comment>
<reference evidence="3 4" key="1">
    <citation type="submission" date="2024-04" db="EMBL/GenBank/DDBJ databases">
        <title>Draft genome sequence of Pseudophaeobacter arcticus NBRC 116598.</title>
        <authorList>
            <person name="Miyakawa T."/>
            <person name="Kusuya Y."/>
            <person name="Miura T."/>
        </authorList>
    </citation>
    <scope>NUCLEOTIDE SEQUENCE [LARGE SCALE GENOMIC DNA]</scope>
    <source>
        <strain evidence="3 4">SU-CL00105</strain>
    </source>
</reference>
<dbReference type="RefSeq" id="WP_353402649.1">
    <property type="nucleotide sequence ID" value="NZ_BAABWU010000028.1"/>
</dbReference>
<accession>A0ABQ0ASE7</accession>
<dbReference type="Proteomes" id="UP001441944">
    <property type="component" value="Unassembled WGS sequence"/>
</dbReference>
<evidence type="ECO:0000259" key="2">
    <source>
        <dbReference type="Pfam" id="PF06048"/>
    </source>
</evidence>
<evidence type="ECO:0000313" key="4">
    <source>
        <dbReference type="Proteomes" id="UP001441944"/>
    </source>
</evidence>
<evidence type="ECO:0000313" key="3">
    <source>
        <dbReference type="EMBL" id="GAA6198694.1"/>
    </source>
</evidence>
<evidence type="ECO:0000256" key="1">
    <source>
        <dbReference type="SAM" id="MobiDB-lite"/>
    </source>
</evidence>
<protein>
    <recommendedName>
        <fullName evidence="2">DUF927 domain-containing protein</fullName>
    </recommendedName>
</protein>
<sequence length="1045" mass="114488">MTEASAKSFVAAAARNKCETIDLSEEFRREQEANGRRLNDAEIRGEDSPDWRALEARPMTFMRGGKADAKVWRPETWPLGEWLGREDASGRQLGLTVHHEDDKKDGKCIVTGASVGGVRKAGAMDTQDAVGLDIDNGSDLADVLTKIEERGIAALVCTTHSHLSDILDPKRDLVLRKLELDRDPTDEELRTYFRDHDNHHYTDAVIDGLTIEDADRLTADGSRIIVRTIPIQKFRVILFFTDPVTRQMRGTTDKDRKANWTAAVKALGASLGVKVDDAATDPSRLFYTPRHKKGSEYKMYLVRGRGLTWDEIQPVDNPFEIAGAEEKEQKSYEMPSGDGLVKWVATHGKGFQPASLLEGTEWDTGKGTGDFLDIVCPFGDGHSKSEGGGWVKDNDNGSWGWGCQHDSCKKRDRLEFVEKALADGWFGEEDIAADSQYIVLSDEELAEIEAQNDSQELASDAAGEFEPVEDWLPEWKYVVTGNVIFLKDQGEEGKNKPICAAFDVVGRSSNSDGTAGAGVIISFRNKNGETVEMTISGADVMTDGNAVIRELADAAMLIANRGRAANDRLLDLLHDITPKRQVPVVPTPGWVRDRADRVSGFMCPTGEYIPVKGGTMRLHSDMQVRDRGKMGTIEGWQTGAHAAIDVKENFYWPIGVAAGLTGPVMQLMQIDPVGLYFFGESGQGKSDAERLAVTAWTTAAPKKGLFRTADSTANAFEDGASMGTGTVSVIDEIGAMKNPKDLPSMLFGLSTGAGKDRKKGRGPGLAETAEFCPFTLMSSERSMRDVIESAGGEYKNGLGRRFPTIDTNVGVKVSDAVIAKTKLTETNFGHAGPMLVRWMIAEGYHENVQALHDRRNALTAKLVGKTESNRLKEAGAVFALVALAGELAKEAGIIDRNIFPAVKKTFKAFKRTDEGEGLESGNKIVNEFRTWVQGEMGHTIVAADALTDPDFRQYRSVIGWYTDDQIILMWDKIAKLPKEINGTRTALFKALNELNAVEKSGSNNAHKALPEAVETAGHLASSKTGQKTGDRKVPNARLWREKLEL</sequence>
<proteinExistence type="predicted"/>
<feature type="domain" description="DUF927" evidence="2">
    <location>
        <begin position="488"/>
        <end position="759"/>
    </location>
</feature>
<dbReference type="Pfam" id="PF06048">
    <property type="entry name" value="DUF927"/>
    <property type="match status" value="1"/>
</dbReference>
<gene>
    <name evidence="3" type="ORF">NBRC116598_41390</name>
</gene>
<dbReference type="InterPro" id="IPR009270">
    <property type="entry name" value="DUF927"/>
</dbReference>
<feature type="region of interest" description="Disordered" evidence="1">
    <location>
        <begin position="1014"/>
        <end position="1033"/>
    </location>
</feature>
<organism evidence="3 4">
    <name type="scientific">Pseudophaeobacter arcticus</name>
    <dbReference type="NCBI Taxonomy" id="385492"/>
    <lineage>
        <taxon>Bacteria</taxon>
        <taxon>Pseudomonadati</taxon>
        <taxon>Pseudomonadota</taxon>
        <taxon>Alphaproteobacteria</taxon>
        <taxon>Rhodobacterales</taxon>
        <taxon>Paracoccaceae</taxon>
        <taxon>Pseudophaeobacter</taxon>
    </lineage>
</organism>
<name>A0ABQ0ASE7_9RHOB</name>